<evidence type="ECO:0000256" key="1">
    <source>
        <dbReference type="SAM" id="MobiDB-lite"/>
    </source>
</evidence>
<feature type="region of interest" description="Disordered" evidence="1">
    <location>
        <begin position="1"/>
        <end position="29"/>
    </location>
</feature>
<feature type="compositionally biased region" description="Basic residues" evidence="1">
    <location>
        <begin position="1"/>
        <end position="10"/>
    </location>
</feature>
<accession>A0A1E7FL00</accession>
<dbReference type="AlphaFoldDB" id="A0A1E7FL00"/>
<feature type="compositionally biased region" description="Polar residues" evidence="1">
    <location>
        <begin position="16"/>
        <end position="26"/>
    </location>
</feature>
<protein>
    <submittedName>
        <fullName evidence="2">Uncharacterized protein</fullName>
    </submittedName>
</protein>
<keyword evidence="3" id="KW-1185">Reference proteome</keyword>
<name>A0A1E7FL00_9STRA</name>
<dbReference type="Proteomes" id="UP000095751">
    <property type="component" value="Unassembled WGS sequence"/>
</dbReference>
<feature type="region of interest" description="Disordered" evidence="1">
    <location>
        <begin position="324"/>
        <end position="347"/>
    </location>
</feature>
<feature type="compositionally biased region" description="Low complexity" evidence="1">
    <location>
        <begin position="326"/>
        <end position="338"/>
    </location>
</feature>
<dbReference type="EMBL" id="KV784356">
    <property type="protein sequence ID" value="OEU18826.1"/>
    <property type="molecule type" value="Genomic_DNA"/>
</dbReference>
<organism evidence="2 3">
    <name type="scientific">Fragilariopsis cylindrus CCMP1102</name>
    <dbReference type="NCBI Taxonomy" id="635003"/>
    <lineage>
        <taxon>Eukaryota</taxon>
        <taxon>Sar</taxon>
        <taxon>Stramenopiles</taxon>
        <taxon>Ochrophyta</taxon>
        <taxon>Bacillariophyta</taxon>
        <taxon>Bacillariophyceae</taxon>
        <taxon>Bacillariophycidae</taxon>
        <taxon>Bacillariales</taxon>
        <taxon>Bacillariaceae</taxon>
        <taxon>Fragilariopsis</taxon>
    </lineage>
</organism>
<evidence type="ECO:0000313" key="2">
    <source>
        <dbReference type="EMBL" id="OEU18826.1"/>
    </source>
</evidence>
<evidence type="ECO:0000313" key="3">
    <source>
        <dbReference type="Proteomes" id="UP000095751"/>
    </source>
</evidence>
<gene>
    <name evidence="2" type="ORF">FRACYDRAFT_260567</name>
</gene>
<dbReference type="InParanoid" id="A0A1E7FL00"/>
<dbReference type="KEGG" id="fcy:FRACYDRAFT_260567"/>
<sequence length="390" mass="44843">MSSRENRRRSRSESSGVEQDSGTEFSSPARLTLPRLTEVTRYFNEDEYVIVKEAHAKVGQLLSNDGPYRRKLLELTTESINYLRDSTQGRVQVQKNADEVVLSAWDSITYYWARQSDHRVKKEKATAFASMGRENQKYFPFIAISDCFRKNDWLVAGEVNSNQILATAIGKKTLLLFFRKIKHAFLHLVHRYLRIIHLKEWTDDLTPEKYTPYNARYVGNKYLPEVGDHDEEEDSGGPILPRYNNKMLSDDDNQLCLYYNRQFLELTDEQVDGLLTIHIYFDLVQREGTRHNDGGWSFLFSRAVTNNILTEDFFVPAANGTHVRRSSSAASETTSRLSSPPPVMTPEDNRGYPLWRTLGHVPFERPVLSPATRNRTVVASQSSSLLPIPR</sequence>
<dbReference type="OrthoDB" id="10570901at2759"/>
<proteinExistence type="predicted"/>
<reference evidence="2 3" key="1">
    <citation type="submission" date="2016-09" db="EMBL/GenBank/DDBJ databases">
        <title>Extensive genetic diversity and differential bi-allelic expression allows diatom success in the polar Southern Ocean.</title>
        <authorList>
            <consortium name="DOE Joint Genome Institute"/>
            <person name="Mock T."/>
            <person name="Otillar R.P."/>
            <person name="Strauss J."/>
            <person name="Dupont C."/>
            <person name="Frickenhaus S."/>
            <person name="Maumus F."/>
            <person name="Mcmullan M."/>
            <person name="Sanges R."/>
            <person name="Schmutz J."/>
            <person name="Toseland A."/>
            <person name="Valas R."/>
            <person name="Veluchamy A."/>
            <person name="Ward B.J."/>
            <person name="Allen A."/>
            <person name="Barry K."/>
            <person name="Falciatore A."/>
            <person name="Ferrante M."/>
            <person name="Fortunato A.E."/>
            <person name="Gloeckner G."/>
            <person name="Gruber A."/>
            <person name="Hipkin R."/>
            <person name="Janech M."/>
            <person name="Kroth P."/>
            <person name="Leese F."/>
            <person name="Lindquist E."/>
            <person name="Lyon B.R."/>
            <person name="Martin J."/>
            <person name="Mayer C."/>
            <person name="Parker M."/>
            <person name="Quesneville H."/>
            <person name="Raymond J."/>
            <person name="Uhlig C."/>
            <person name="Valentin K.U."/>
            <person name="Worden A.Z."/>
            <person name="Armbrust E.V."/>
            <person name="Bowler C."/>
            <person name="Green B."/>
            <person name="Moulton V."/>
            <person name="Van Oosterhout C."/>
            <person name="Grigoriev I."/>
        </authorList>
    </citation>
    <scope>NUCLEOTIDE SEQUENCE [LARGE SCALE GENOMIC DNA]</scope>
    <source>
        <strain evidence="2 3">CCMP1102</strain>
    </source>
</reference>